<keyword evidence="4" id="KW-1185">Reference proteome</keyword>
<dbReference type="CAZy" id="GT9">
    <property type="family name" value="Glycosyltransferase Family 9"/>
</dbReference>
<proteinExistence type="predicted"/>
<dbReference type="Pfam" id="PF01075">
    <property type="entry name" value="Glyco_transf_9"/>
    <property type="match status" value="1"/>
</dbReference>
<dbReference type="AlphaFoldDB" id="D1B7C6"/>
<organism evidence="3 4">
    <name type="scientific">Thermanaerovibrio acidaminovorans (strain ATCC 49978 / DSM 6589 / Su883)</name>
    <name type="common">Selenomonas acidaminovorans</name>
    <dbReference type="NCBI Taxonomy" id="525903"/>
    <lineage>
        <taxon>Bacteria</taxon>
        <taxon>Thermotogati</taxon>
        <taxon>Synergistota</taxon>
        <taxon>Synergistia</taxon>
        <taxon>Synergistales</taxon>
        <taxon>Synergistaceae</taxon>
        <taxon>Thermanaerovibrio</taxon>
    </lineage>
</organism>
<dbReference type="SUPFAM" id="SSF53756">
    <property type="entry name" value="UDP-Glycosyltransferase/glycogen phosphorylase"/>
    <property type="match status" value="1"/>
</dbReference>
<accession>D1B7C6</accession>
<sequence>MPQGGDRLLFVRFSSLGDVILAAYEAKALKERFPELELWWLCIHHYREMLASQPYVDGVISLEDHRRRSPRALWELVGRIRDGGFRFMYSLHRGDRTDLMALFSRIGVRIGSHRRLPWAFNRTLDEARSAWGISAPSGKVLYGAPERLEAMGRLVGDGGFVLCAVGTSKPYKTWPPERWAELAGMLIRHGLRVVLAGNGPEEAQAARLVEDSLGETTGLVNLVDRIDLLDLIALEEMALCVVGGDTGPLHMARPIGTRRVGLFSVRDPERVGGHVGPMLWSIISPRAVDSYRELEAASDSGAVMGAIDPHEVLRAVMEAVRQVEA</sequence>
<dbReference type="EnsemblBacteria" id="ACZ19917">
    <property type="protein sequence ID" value="ACZ19917"/>
    <property type="gene ID" value="Taci_1703"/>
</dbReference>
<evidence type="ECO:0000256" key="1">
    <source>
        <dbReference type="ARBA" id="ARBA00022676"/>
    </source>
</evidence>
<dbReference type="OrthoDB" id="9797795at2"/>
<evidence type="ECO:0000256" key="2">
    <source>
        <dbReference type="ARBA" id="ARBA00022679"/>
    </source>
</evidence>
<dbReference type="STRING" id="525903.Taci_1703"/>
<dbReference type="InterPro" id="IPR002201">
    <property type="entry name" value="Glyco_trans_9"/>
</dbReference>
<name>D1B7C6_THEAS</name>
<keyword evidence="2 3" id="KW-0808">Transferase</keyword>
<keyword evidence="1" id="KW-0328">Glycosyltransferase</keyword>
<dbReference type="InterPro" id="IPR051199">
    <property type="entry name" value="LPS_LOS_Heptosyltrfase"/>
</dbReference>
<dbReference type="GO" id="GO:0009244">
    <property type="term" value="P:lipopolysaccharide core region biosynthetic process"/>
    <property type="evidence" value="ECO:0007669"/>
    <property type="project" value="TreeGrafter"/>
</dbReference>
<protein>
    <submittedName>
        <fullName evidence="3">Glycosyl transferase family 9</fullName>
    </submittedName>
</protein>
<dbReference type="HOGENOM" id="CLU_038371_0_0_0"/>
<dbReference type="GO" id="GO:0005829">
    <property type="term" value="C:cytosol"/>
    <property type="evidence" value="ECO:0007669"/>
    <property type="project" value="TreeGrafter"/>
</dbReference>
<dbReference type="EMBL" id="CP001818">
    <property type="protein sequence ID" value="ACZ19917.1"/>
    <property type="molecule type" value="Genomic_DNA"/>
</dbReference>
<dbReference type="eggNOG" id="COG0859">
    <property type="taxonomic scope" value="Bacteria"/>
</dbReference>
<dbReference type="PANTHER" id="PTHR30160">
    <property type="entry name" value="TETRAACYLDISACCHARIDE 4'-KINASE-RELATED"/>
    <property type="match status" value="1"/>
</dbReference>
<dbReference type="GO" id="GO:0008713">
    <property type="term" value="F:ADP-heptose-lipopolysaccharide heptosyltransferase activity"/>
    <property type="evidence" value="ECO:0007669"/>
    <property type="project" value="TreeGrafter"/>
</dbReference>
<dbReference type="Proteomes" id="UP000002030">
    <property type="component" value="Chromosome"/>
</dbReference>
<reference evidence="3 4" key="1">
    <citation type="journal article" date="2009" name="Stand. Genomic Sci.">
        <title>Complete genome sequence of Thermanaerovibrio acidaminovorans type strain (Su883).</title>
        <authorList>
            <person name="Chovatia M."/>
            <person name="Sikorski J."/>
            <person name="Schroder M."/>
            <person name="Lapidus A."/>
            <person name="Nolan M."/>
            <person name="Tice H."/>
            <person name="Glavina Del Rio T."/>
            <person name="Copeland A."/>
            <person name="Cheng J.F."/>
            <person name="Lucas S."/>
            <person name="Chen F."/>
            <person name="Bruce D."/>
            <person name="Goodwin L."/>
            <person name="Pitluck S."/>
            <person name="Ivanova N."/>
            <person name="Mavromatis K."/>
            <person name="Ovchinnikova G."/>
            <person name="Pati A."/>
            <person name="Chen A."/>
            <person name="Palaniappan K."/>
            <person name="Land M."/>
            <person name="Hauser L."/>
            <person name="Chang Y.J."/>
            <person name="Jeffries C.D."/>
            <person name="Chain P."/>
            <person name="Saunders E."/>
            <person name="Detter J.C."/>
            <person name="Brettin T."/>
            <person name="Rohde M."/>
            <person name="Goker M."/>
            <person name="Spring S."/>
            <person name="Bristow J."/>
            <person name="Markowitz V."/>
            <person name="Hugenholtz P."/>
            <person name="Kyrpides N.C."/>
            <person name="Klenk H.P."/>
            <person name="Eisen J.A."/>
        </authorList>
    </citation>
    <scope>NUCLEOTIDE SEQUENCE [LARGE SCALE GENOMIC DNA]</scope>
    <source>
        <strain evidence="4">ATCC 49978 / DSM 6589 / Su883</strain>
    </source>
</reference>
<dbReference type="KEGG" id="tai:Taci_1703"/>
<evidence type="ECO:0000313" key="3">
    <source>
        <dbReference type="EMBL" id="ACZ19917.1"/>
    </source>
</evidence>
<gene>
    <name evidence="3" type="ordered locus">Taci_1703</name>
</gene>
<evidence type="ECO:0000313" key="4">
    <source>
        <dbReference type="Proteomes" id="UP000002030"/>
    </source>
</evidence>
<dbReference type="Gene3D" id="3.40.50.2000">
    <property type="entry name" value="Glycogen Phosphorylase B"/>
    <property type="match status" value="2"/>
</dbReference>
<dbReference type="CDD" id="cd03789">
    <property type="entry name" value="GT9_LPS_heptosyltransferase"/>
    <property type="match status" value="1"/>
</dbReference>
<dbReference type="PANTHER" id="PTHR30160:SF1">
    <property type="entry name" value="LIPOPOLYSACCHARIDE 1,2-N-ACETYLGLUCOSAMINETRANSFERASE-RELATED"/>
    <property type="match status" value="1"/>
</dbReference>